<organism evidence="1 2">
    <name type="scientific">Blattamonas nauphoetae</name>
    <dbReference type="NCBI Taxonomy" id="2049346"/>
    <lineage>
        <taxon>Eukaryota</taxon>
        <taxon>Metamonada</taxon>
        <taxon>Preaxostyla</taxon>
        <taxon>Oxymonadida</taxon>
        <taxon>Blattamonas</taxon>
    </lineage>
</organism>
<proteinExistence type="predicted"/>
<sequence>MSALNTNPDAPLILLALGENIHICLTRIIIDSFWLATPNCLQQLEIEDPLTSKLFTRLPIIPTIPSCLAFIEQDESIWELLEDMLGTQREWNTTRGEERQMWKTVHRMLRMEGIEDVIEEKLQNDRNGYFGEYPVAFSITLNNLQGMNLPFLW</sequence>
<dbReference type="EMBL" id="JARBJD010000667">
    <property type="protein sequence ID" value="KAK2940465.1"/>
    <property type="molecule type" value="Genomic_DNA"/>
</dbReference>
<evidence type="ECO:0000313" key="1">
    <source>
        <dbReference type="EMBL" id="KAK2940465.1"/>
    </source>
</evidence>
<gene>
    <name evidence="1" type="ORF">BLNAU_24620</name>
</gene>
<name>A0ABQ9WR13_9EUKA</name>
<comment type="caution">
    <text evidence="1">The sequence shown here is derived from an EMBL/GenBank/DDBJ whole genome shotgun (WGS) entry which is preliminary data.</text>
</comment>
<dbReference type="Proteomes" id="UP001281761">
    <property type="component" value="Unassembled WGS sequence"/>
</dbReference>
<protein>
    <submittedName>
        <fullName evidence="1">Uncharacterized protein</fullName>
    </submittedName>
</protein>
<evidence type="ECO:0000313" key="2">
    <source>
        <dbReference type="Proteomes" id="UP001281761"/>
    </source>
</evidence>
<accession>A0ABQ9WR13</accession>
<keyword evidence="2" id="KW-1185">Reference proteome</keyword>
<reference evidence="1 2" key="1">
    <citation type="journal article" date="2022" name="bioRxiv">
        <title>Genomics of Preaxostyla Flagellates Illuminates Evolutionary Transitions and the Path Towards Mitochondrial Loss.</title>
        <authorList>
            <person name="Novak L.V.F."/>
            <person name="Treitli S.C."/>
            <person name="Pyrih J."/>
            <person name="Halakuc P."/>
            <person name="Pipaliya S.V."/>
            <person name="Vacek V."/>
            <person name="Brzon O."/>
            <person name="Soukal P."/>
            <person name="Eme L."/>
            <person name="Dacks J.B."/>
            <person name="Karnkowska A."/>
            <person name="Elias M."/>
            <person name="Hampl V."/>
        </authorList>
    </citation>
    <scope>NUCLEOTIDE SEQUENCE [LARGE SCALE GENOMIC DNA]</scope>
    <source>
        <strain evidence="1">NAU3</strain>
        <tissue evidence="1">Gut</tissue>
    </source>
</reference>